<comment type="caution">
    <text evidence="2">The sequence shown here is derived from an EMBL/GenBank/DDBJ whole genome shotgun (WGS) entry which is preliminary data.</text>
</comment>
<sequence>MAPYQGATPESNTKQASYDLSSAGVPTPGVTYSSKDAAAAFDEILTVSEVLAIAGPLIGA</sequence>
<accession>A0ABP8QDD4</accession>
<keyword evidence="3" id="KW-1185">Reference proteome</keyword>
<feature type="compositionally biased region" description="Polar residues" evidence="1">
    <location>
        <begin position="8"/>
        <end position="20"/>
    </location>
</feature>
<dbReference type="EMBL" id="BAABGQ010000006">
    <property type="protein sequence ID" value="GAA4499933.1"/>
    <property type="molecule type" value="Genomic_DNA"/>
</dbReference>
<feature type="region of interest" description="Disordered" evidence="1">
    <location>
        <begin position="1"/>
        <end position="20"/>
    </location>
</feature>
<evidence type="ECO:0000256" key="1">
    <source>
        <dbReference type="SAM" id="MobiDB-lite"/>
    </source>
</evidence>
<evidence type="ECO:0000313" key="2">
    <source>
        <dbReference type="EMBL" id="GAA4499933.1"/>
    </source>
</evidence>
<gene>
    <name evidence="2" type="ORF">GCM10023172_19340</name>
</gene>
<name>A0ABP8QDD4_9BACT</name>
<reference evidence="3" key="1">
    <citation type="journal article" date="2019" name="Int. J. Syst. Evol. Microbiol.">
        <title>The Global Catalogue of Microorganisms (GCM) 10K type strain sequencing project: providing services to taxonomists for standard genome sequencing and annotation.</title>
        <authorList>
            <consortium name="The Broad Institute Genomics Platform"/>
            <consortium name="The Broad Institute Genome Sequencing Center for Infectious Disease"/>
            <person name="Wu L."/>
            <person name="Ma J."/>
        </authorList>
    </citation>
    <scope>NUCLEOTIDE SEQUENCE [LARGE SCALE GENOMIC DNA]</scope>
    <source>
        <strain evidence="3">JCM 17841</strain>
    </source>
</reference>
<proteinExistence type="predicted"/>
<organism evidence="2 3">
    <name type="scientific">Hymenobacter ginsengisoli</name>
    <dbReference type="NCBI Taxonomy" id="1051626"/>
    <lineage>
        <taxon>Bacteria</taxon>
        <taxon>Pseudomonadati</taxon>
        <taxon>Bacteroidota</taxon>
        <taxon>Cytophagia</taxon>
        <taxon>Cytophagales</taxon>
        <taxon>Hymenobacteraceae</taxon>
        <taxon>Hymenobacter</taxon>
    </lineage>
</organism>
<protein>
    <submittedName>
        <fullName evidence="2">Uncharacterized protein</fullName>
    </submittedName>
</protein>
<dbReference type="Proteomes" id="UP001501243">
    <property type="component" value="Unassembled WGS sequence"/>
</dbReference>
<evidence type="ECO:0000313" key="3">
    <source>
        <dbReference type="Proteomes" id="UP001501243"/>
    </source>
</evidence>
<dbReference type="RefSeq" id="WP_208131347.1">
    <property type="nucleotide sequence ID" value="NZ_BAABGQ010000006.1"/>
</dbReference>